<accession>A0A811LMQ2</accession>
<dbReference type="EMBL" id="CAJFCW020000006">
    <property type="protein sequence ID" value="CAG9128187.1"/>
    <property type="molecule type" value="Genomic_DNA"/>
</dbReference>
<organism evidence="2 3">
    <name type="scientific">Bursaphelenchus okinawaensis</name>
    <dbReference type="NCBI Taxonomy" id="465554"/>
    <lineage>
        <taxon>Eukaryota</taxon>
        <taxon>Metazoa</taxon>
        <taxon>Ecdysozoa</taxon>
        <taxon>Nematoda</taxon>
        <taxon>Chromadorea</taxon>
        <taxon>Rhabditida</taxon>
        <taxon>Tylenchina</taxon>
        <taxon>Tylenchomorpha</taxon>
        <taxon>Aphelenchoidea</taxon>
        <taxon>Aphelenchoididae</taxon>
        <taxon>Bursaphelenchus</taxon>
    </lineage>
</organism>
<protein>
    <submittedName>
        <fullName evidence="2">Uncharacterized protein</fullName>
    </submittedName>
</protein>
<dbReference type="Proteomes" id="UP000614601">
    <property type="component" value="Unassembled WGS sequence"/>
</dbReference>
<dbReference type="OrthoDB" id="10659058at2759"/>
<dbReference type="EMBL" id="CAJFDH010000006">
    <property type="protein sequence ID" value="CAD5230937.1"/>
    <property type="molecule type" value="Genomic_DNA"/>
</dbReference>
<sequence length="693" mass="79933">MVAFLFSLVCIGIVSAHDEVTSLLADLIERPVNRIENTAEFCVDLQKRHIPNANCTVLFISMADKEYAWAQQNEMSSFIQSLPNSVKNQTAKQVTTFTENLPPKCNQTLEVDFYCLIQLISVVYMSPQEDSSIAVCSPCRSTSHVLQALLTSPKEVYFEATGKTNFEFYRYQYFDHPYEMAVNYSKDEVLLQSSADQFNGHETKYYGIEMKFTLLPLESDRYQVELNYSMTKSDQKKYDCDQNEKEMYFDQLLGNTVTISCYFDRTKNVPMLTLPQRIQSFHMGFVNCTYDPSKTCLSDVVAYYLAYCERTFSIVPYNRTNGFMCSAYYNKNGVAIDDVMNAVTVIDGAPILEPYSNSSDIKCTLQFIEFMHTTQSSSHDIYAKRYVRLGCSCYFGYNGICDHDMSPNMTQEQMDSIPATKCYTTRQDEQKAEVDGYYGYCAANTTADGYYHYKAIDTEISNTDACYRINHGRLAICVLIDGTCQCCCKAVSARRCNDEFKEGGLYYNESVNCENDKKFGPFQIQYPNIQSFPDYWPYSSRRFISLSDLRDTNREYEKLYGYFVLDVRTLLIDYLGIYNQVRHSQSHRDEDTLTRTERLANTQCNNIGKWRLSQMTSRSKCFTLSRWTLLCCTGKQEMYEILVDLTNVILEELQIERFRALSYRETSWIDKDIVQSEDEIKDEISDKGDGKGG</sequence>
<dbReference type="Proteomes" id="UP000783686">
    <property type="component" value="Unassembled WGS sequence"/>
</dbReference>
<feature type="chain" id="PRO_5036221452" evidence="1">
    <location>
        <begin position="17"/>
        <end position="693"/>
    </location>
</feature>
<proteinExistence type="predicted"/>
<gene>
    <name evidence="2" type="ORF">BOKJ2_LOCUS14391</name>
</gene>
<evidence type="ECO:0000256" key="1">
    <source>
        <dbReference type="SAM" id="SignalP"/>
    </source>
</evidence>
<evidence type="ECO:0000313" key="2">
    <source>
        <dbReference type="EMBL" id="CAD5230937.1"/>
    </source>
</evidence>
<dbReference type="AlphaFoldDB" id="A0A811LMQ2"/>
<comment type="caution">
    <text evidence="2">The sequence shown here is derived from an EMBL/GenBank/DDBJ whole genome shotgun (WGS) entry which is preliminary data.</text>
</comment>
<evidence type="ECO:0000313" key="3">
    <source>
        <dbReference type="Proteomes" id="UP000614601"/>
    </source>
</evidence>
<feature type="signal peptide" evidence="1">
    <location>
        <begin position="1"/>
        <end position="16"/>
    </location>
</feature>
<keyword evidence="3" id="KW-1185">Reference proteome</keyword>
<name>A0A811LMQ2_9BILA</name>
<keyword evidence="1" id="KW-0732">Signal</keyword>
<reference evidence="2" key="1">
    <citation type="submission" date="2020-09" db="EMBL/GenBank/DDBJ databases">
        <authorList>
            <person name="Kikuchi T."/>
        </authorList>
    </citation>
    <scope>NUCLEOTIDE SEQUENCE</scope>
    <source>
        <strain evidence="2">SH1</strain>
    </source>
</reference>